<gene>
    <name evidence="1" type="ORF">Pfra01_001904700</name>
</gene>
<comment type="caution">
    <text evidence="1">The sequence shown here is derived from an EMBL/GenBank/DDBJ whole genome shotgun (WGS) entry which is preliminary data.</text>
</comment>
<evidence type="ECO:0000313" key="1">
    <source>
        <dbReference type="EMBL" id="GMF48830.1"/>
    </source>
</evidence>
<sequence>MTVDSRWSTSHSESAWWGQSSRATSVAAAFELPVDMLVSTGSGVDLGFGSLSISEIAVGDELASISYCIARGGAQVEDNQEVEPIVIQGWARDNDNVFSGGIHIRQQVVVQDDVFVRGSGVVDELKMILQNSQVLNDQKLLEVVQYTHNHVSNTVANTEKRLERHVQDYLEGFHSQLETTSKQNMTLQASEIDRHFNCFVDDIGTRIKTSTETTSQVQRHTDLRIAAAEKSMKFAQEIEQRQMHAAINTNNATIESKLEKQLTASHNDTTVNVCSLEQELRQVKQNFSHQSAQLELRASQMEQKAAKPEALAEICLLQQELHEIKKLCIDQGARLSSRVSKLKKKFPKVNQK</sequence>
<dbReference type="AlphaFoldDB" id="A0A9W6Y0G2"/>
<organism evidence="1 2">
    <name type="scientific">Phytophthora fragariaefolia</name>
    <dbReference type="NCBI Taxonomy" id="1490495"/>
    <lineage>
        <taxon>Eukaryota</taxon>
        <taxon>Sar</taxon>
        <taxon>Stramenopiles</taxon>
        <taxon>Oomycota</taxon>
        <taxon>Peronosporomycetes</taxon>
        <taxon>Peronosporales</taxon>
        <taxon>Peronosporaceae</taxon>
        <taxon>Phytophthora</taxon>
    </lineage>
</organism>
<proteinExistence type="predicted"/>
<name>A0A9W6Y0G2_9STRA</name>
<accession>A0A9W6Y0G2</accession>
<evidence type="ECO:0000313" key="2">
    <source>
        <dbReference type="Proteomes" id="UP001165121"/>
    </source>
</evidence>
<dbReference type="EMBL" id="BSXT01002412">
    <property type="protein sequence ID" value="GMF48830.1"/>
    <property type="molecule type" value="Genomic_DNA"/>
</dbReference>
<reference evidence="1" key="1">
    <citation type="submission" date="2023-04" db="EMBL/GenBank/DDBJ databases">
        <title>Phytophthora fragariaefolia NBRC 109709.</title>
        <authorList>
            <person name="Ichikawa N."/>
            <person name="Sato H."/>
            <person name="Tonouchi N."/>
        </authorList>
    </citation>
    <scope>NUCLEOTIDE SEQUENCE</scope>
    <source>
        <strain evidence="1">NBRC 109709</strain>
    </source>
</reference>
<protein>
    <submittedName>
        <fullName evidence="1">Unnamed protein product</fullName>
    </submittedName>
</protein>
<keyword evidence="2" id="KW-1185">Reference proteome</keyword>
<dbReference type="Proteomes" id="UP001165121">
    <property type="component" value="Unassembled WGS sequence"/>
</dbReference>